<keyword evidence="2" id="KW-1185">Reference proteome</keyword>
<gene>
    <name evidence="1" type="ORF">CISIN_1g041520mg</name>
</gene>
<protein>
    <submittedName>
        <fullName evidence="1">Uncharacterized protein</fullName>
    </submittedName>
</protein>
<name>A0A067DIN0_CITSI</name>
<accession>A0A067DIN0</accession>
<evidence type="ECO:0000313" key="1">
    <source>
        <dbReference type="EMBL" id="KDO42688.1"/>
    </source>
</evidence>
<sequence length="75" mass="8888">MARGLGNLMNLYGNEIPGEVTHSTKICRILIRDRNHNYCRIWFILPTCKVGKLVYNSMVIHHYYYFKFIPNTPKI</sequence>
<evidence type="ECO:0000313" key="2">
    <source>
        <dbReference type="Proteomes" id="UP000027120"/>
    </source>
</evidence>
<dbReference type="AlphaFoldDB" id="A0A067DIN0"/>
<proteinExistence type="predicted"/>
<dbReference type="EMBL" id="KK785446">
    <property type="protein sequence ID" value="KDO42688.1"/>
    <property type="molecule type" value="Genomic_DNA"/>
</dbReference>
<dbReference type="Proteomes" id="UP000027120">
    <property type="component" value="Unassembled WGS sequence"/>
</dbReference>
<reference evidence="1 2" key="1">
    <citation type="submission" date="2014-04" db="EMBL/GenBank/DDBJ databases">
        <authorList>
            <consortium name="International Citrus Genome Consortium"/>
            <person name="Gmitter F."/>
            <person name="Chen C."/>
            <person name="Farmerie W."/>
            <person name="Harkins T."/>
            <person name="Desany B."/>
            <person name="Mohiuddin M."/>
            <person name="Kodira C."/>
            <person name="Borodovsky M."/>
            <person name="Lomsadze A."/>
            <person name="Burns P."/>
            <person name="Jenkins J."/>
            <person name="Prochnik S."/>
            <person name="Shu S."/>
            <person name="Chapman J."/>
            <person name="Pitluck S."/>
            <person name="Schmutz J."/>
            <person name="Rokhsar D."/>
        </authorList>
    </citation>
    <scope>NUCLEOTIDE SEQUENCE</scope>
</reference>
<organism evidence="1 2">
    <name type="scientific">Citrus sinensis</name>
    <name type="common">Sweet orange</name>
    <name type="synonym">Citrus aurantium var. sinensis</name>
    <dbReference type="NCBI Taxonomy" id="2711"/>
    <lineage>
        <taxon>Eukaryota</taxon>
        <taxon>Viridiplantae</taxon>
        <taxon>Streptophyta</taxon>
        <taxon>Embryophyta</taxon>
        <taxon>Tracheophyta</taxon>
        <taxon>Spermatophyta</taxon>
        <taxon>Magnoliopsida</taxon>
        <taxon>eudicotyledons</taxon>
        <taxon>Gunneridae</taxon>
        <taxon>Pentapetalae</taxon>
        <taxon>rosids</taxon>
        <taxon>malvids</taxon>
        <taxon>Sapindales</taxon>
        <taxon>Rutaceae</taxon>
        <taxon>Aurantioideae</taxon>
        <taxon>Citrus</taxon>
    </lineage>
</organism>